<dbReference type="SMART" id="SM01236">
    <property type="entry name" value="Haem_oxygenase_2"/>
    <property type="match status" value="1"/>
</dbReference>
<comment type="caution">
    <text evidence="2">The sequence shown here is derived from an EMBL/GenBank/DDBJ whole genome shotgun (WGS) entry which is preliminary data.</text>
</comment>
<proteinExistence type="predicted"/>
<dbReference type="EMBL" id="JAALAA010000022">
    <property type="protein sequence ID" value="NGN95308.1"/>
    <property type="molecule type" value="Genomic_DNA"/>
</dbReference>
<dbReference type="RefSeq" id="WP_165112976.1">
    <property type="nucleotide sequence ID" value="NZ_JAALAA010000022.1"/>
</dbReference>
<dbReference type="PANTHER" id="PTHR40279">
    <property type="entry name" value="PQQC-LIKE PROTEIN"/>
    <property type="match status" value="1"/>
</dbReference>
<dbReference type="PANTHER" id="PTHR40279:SF3">
    <property type="entry name" value="4-AMINOBENZOATE SYNTHASE"/>
    <property type="match status" value="1"/>
</dbReference>
<evidence type="ECO:0000313" key="2">
    <source>
        <dbReference type="EMBL" id="NGN95308.1"/>
    </source>
</evidence>
<name>A0A6M1RCN4_9ACTN</name>
<reference evidence="2 3" key="1">
    <citation type="submission" date="2020-02" db="EMBL/GenBank/DDBJ databases">
        <title>Whole-genome analyses of novel actinobacteria.</title>
        <authorList>
            <person name="Sahin N."/>
        </authorList>
    </citation>
    <scope>NUCLEOTIDE SEQUENCE [LARGE SCALE GENOMIC DNA]</scope>
    <source>
        <strain evidence="2 3">KC13</strain>
    </source>
</reference>
<dbReference type="Pfam" id="PF14518">
    <property type="entry name" value="Haem_oxygenas_2"/>
    <property type="match status" value="1"/>
</dbReference>
<evidence type="ECO:0000313" key="3">
    <source>
        <dbReference type="Proteomes" id="UP000483261"/>
    </source>
</evidence>
<dbReference type="Gene3D" id="1.20.910.10">
    <property type="entry name" value="Heme oxygenase-like"/>
    <property type="match status" value="1"/>
</dbReference>
<dbReference type="Proteomes" id="UP000483261">
    <property type="component" value="Unassembled WGS sequence"/>
</dbReference>
<dbReference type="AlphaFoldDB" id="A0A6M1RCN4"/>
<accession>A0A6M1RCN4</accession>
<dbReference type="InterPro" id="IPR016084">
    <property type="entry name" value="Haem_Oase-like_multi-hlx"/>
</dbReference>
<dbReference type="SUPFAM" id="SSF48613">
    <property type="entry name" value="Heme oxygenase-like"/>
    <property type="match status" value="1"/>
</dbReference>
<keyword evidence="3" id="KW-1185">Reference proteome</keyword>
<organism evidence="2 3">
    <name type="scientific">Nocardioides turkmenicus</name>
    <dbReference type="NCBI Taxonomy" id="2711220"/>
    <lineage>
        <taxon>Bacteria</taxon>
        <taxon>Bacillati</taxon>
        <taxon>Actinomycetota</taxon>
        <taxon>Actinomycetes</taxon>
        <taxon>Propionibacteriales</taxon>
        <taxon>Nocardioidaceae</taxon>
        <taxon>Nocardioides</taxon>
    </lineage>
</organism>
<dbReference type="InterPro" id="IPR039068">
    <property type="entry name" value="PqqC-like"/>
</dbReference>
<protein>
    <submittedName>
        <fullName evidence="2">Iron-containing redox enzyme family protein</fullName>
    </submittedName>
</protein>
<gene>
    <name evidence="2" type="ORF">G5C66_21535</name>
</gene>
<evidence type="ECO:0000256" key="1">
    <source>
        <dbReference type="ARBA" id="ARBA00023002"/>
    </source>
</evidence>
<dbReference type="GO" id="GO:0016491">
    <property type="term" value="F:oxidoreductase activity"/>
    <property type="evidence" value="ECO:0007669"/>
    <property type="project" value="UniProtKB-KW"/>
</dbReference>
<sequence>MLPKSRGTLSAAVFTALQSGATADLVPAPESEEDAQVTLWALYELHYRGFDEVDPDLEWDPDLLRLRRGLERSFETELRRRWDASPLREAGELTDLIDGHDGPSLARFVQRKADREQVLEILRHRSLYHLKEADPTSWVVPRLDTRVKAPLMEILFDEYGDGDPNRLHHHLFRRGLEAAGLRTDHACYVDEAPVEVLALNNALSLFGLHRRLRGAALGHFAAFEATSSIPSRQLAQGLRRLEFPDEMAAYYDEHVEADSVHEQVALRDVCGAFLEENPSERDTVHLGAFTCLDLEARYAHAMLTQWGVS</sequence>
<keyword evidence="1" id="KW-0560">Oxidoreductase</keyword>